<dbReference type="PRINTS" id="PR01217">
    <property type="entry name" value="PRICHEXTENSN"/>
</dbReference>
<feature type="compositionally biased region" description="Pro residues" evidence="1">
    <location>
        <begin position="66"/>
        <end position="75"/>
    </location>
</feature>
<dbReference type="InterPro" id="IPR021385">
    <property type="entry name" value="DUF3017"/>
</dbReference>
<feature type="region of interest" description="Disordered" evidence="1">
    <location>
        <begin position="1"/>
        <end position="92"/>
    </location>
</feature>
<proteinExistence type="predicted"/>
<comment type="caution">
    <text evidence="3">The sequence shown here is derived from an EMBL/GenBank/DDBJ whole genome shotgun (WGS) entry which is preliminary data.</text>
</comment>
<dbReference type="EMBL" id="BAABHQ010000002">
    <property type="protein sequence ID" value="GAA4865412.1"/>
    <property type="molecule type" value="Genomic_DNA"/>
</dbReference>
<dbReference type="RefSeq" id="WP_345379977.1">
    <property type="nucleotide sequence ID" value="NZ_BAABHQ010000002.1"/>
</dbReference>
<evidence type="ECO:0000313" key="4">
    <source>
        <dbReference type="Proteomes" id="UP001500457"/>
    </source>
</evidence>
<feature type="transmembrane region" description="Helical" evidence="2">
    <location>
        <begin position="100"/>
        <end position="122"/>
    </location>
</feature>
<keyword evidence="2" id="KW-0812">Transmembrane</keyword>
<keyword evidence="4" id="KW-1185">Reference proteome</keyword>
<evidence type="ECO:0008006" key="5">
    <source>
        <dbReference type="Google" id="ProtNLM"/>
    </source>
</evidence>
<sequence>MTSVTPRPGPPPRTPAPQQGPPQQGPQQAPPQQAPPQQAPPQQAPPQQAPPQQAPPAPRPVTSAPAPVPLPPPDESPTEMLPAGRHARPRRTRAETLRKVRGHLAFLAVMVVVAVAFGRIGLQHWREGTTELGLALLLAGVLRASLTRTAAGLLAVRSRRVDIVTYVLFGLVMIAVSLTITGGPLAYR</sequence>
<accession>A0ABP9E145</accession>
<keyword evidence="2" id="KW-1133">Transmembrane helix</keyword>
<protein>
    <recommendedName>
        <fullName evidence="5">DUF3017 family protein</fullName>
    </recommendedName>
</protein>
<feature type="compositionally biased region" description="Pro residues" evidence="1">
    <location>
        <begin position="7"/>
        <end position="59"/>
    </location>
</feature>
<evidence type="ECO:0000313" key="3">
    <source>
        <dbReference type="EMBL" id="GAA4865412.1"/>
    </source>
</evidence>
<dbReference type="Proteomes" id="UP001500457">
    <property type="component" value="Unassembled WGS sequence"/>
</dbReference>
<organism evidence="3 4">
    <name type="scientific">Actinomycetospora straminea</name>
    <dbReference type="NCBI Taxonomy" id="663607"/>
    <lineage>
        <taxon>Bacteria</taxon>
        <taxon>Bacillati</taxon>
        <taxon>Actinomycetota</taxon>
        <taxon>Actinomycetes</taxon>
        <taxon>Pseudonocardiales</taxon>
        <taxon>Pseudonocardiaceae</taxon>
        <taxon>Actinomycetospora</taxon>
    </lineage>
</organism>
<name>A0ABP9E145_9PSEU</name>
<feature type="transmembrane region" description="Helical" evidence="2">
    <location>
        <begin position="134"/>
        <end position="156"/>
    </location>
</feature>
<keyword evidence="2" id="KW-0472">Membrane</keyword>
<feature type="transmembrane region" description="Helical" evidence="2">
    <location>
        <begin position="163"/>
        <end position="187"/>
    </location>
</feature>
<reference evidence="4" key="1">
    <citation type="journal article" date="2019" name="Int. J. Syst. Evol. Microbiol.">
        <title>The Global Catalogue of Microorganisms (GCM) 10K type strain sequencing project: providing services to taxonomists for standard genome sequencing and annotation.</title>
        <authorList>
            <consortium name="The Broad Institute Genomics Platform"/>
            <consortium name="The Broad Institute Genome Sequencing Center for Infectious Disease"/>
            <person name="Wu L."/>
            <person name="Ma J."/>
        </authorList>
    </citation>
    <scope>NUCLEOTIDE SEQUENCE [LARGE SCALE GENOMIC DNA]</scope>
    <source>
        <strain evidence="4">JCM 17983</strain>
    </source>
</reference>
<dbReference type="Pfam" id="PF11222">
    <property type="entry name" value="DUF3017"/>
    <property type="match status" value="1"/>
</dbReference>
<evidence type="ECO:0000256" key="2">
    <source>
        <dbReference type="SAM" id="Phobius"/>
    </source>
</evidence>
<evidence type="ECO:0000256" key="1">
    <source>
        <dbReference type="SAM" id="MobiDB-lite"/>
    </source>
</evidence>
<gene>
    <name evidence="3" type="ORF">GCM10023203_11850</name>
</gene>